<dbReference type="AlphaFoldDB" id="A0A642UEL0"/>
<evidence type="ECO:0000256" key="1">
    <source>
        <dbReference type="SAM" id="MobiDB-lite"/>
    </source>
</evidence>
<name>A0A642UEL0_9ASCO</name>
<organism evidence="2 3">
    <name type="scientific">Trichomonascus ciferrii</name>
    <dbReference type="NCBI Taxonomy" id="44093"/>
    <lineage>
        <taxon>Eukaryota</taxon>
        <taxon>Fungi</taxon>
        <taxon>Dikarya</taxon>
        <taxon>Ascomycota</taxon>
        <taxon>Saccharomycotina</taxon>
        <taxon>Dipodascomycetes</taxon>
        <taxon>Dipodascales</taxon>
        <taxon>Trichomonascaceae</taxon>
        <taxon>Trichomonascus</taxon>
        <taxon>Trichomonascus ciferrii complex</taxon>
    </lineage>
</organism>
<evidence type="ECO:0000313" key="2">
    <source>
        <dbReference type="EMBL" id="KAA8897617.1"/>
    </source>
</evidence>
<dbReference type="Proteomes" id="UP000761534">
    <property type="component" value="Unassembled WGS sequence"/>
</dbReference>
<feature type="compositionally biased region" description="Polar residues" evidence="1">
    <location>
        <begin position="1"/>
        <end position="15"/>
    </location>
</feature>
<feature type="region of interest" description="Disordered" evidence="1">
    <location>
        <begin position="42"/>
        <end position="80"/>
    </location>
</feature>
<dbReference type="EMBL" id="SWFS01000561">
    <property type="protein sequence ID" value="KAA8897617.1"/>
    <property type="molecule type" value="Genomic_DNA"/>
</dbReference>
<sequence length="80" mass="9287">MADMTSGQSNGQWTGNKEKDNRKVKFPKVLQLDSNWVYRTMSDERKDRHSPIPNKQTMNEQADGVRHQWTSTKAFSRSST</sequence>
<accession>A0A642UEL0</accession>
<evidence type="ECO:0000313" key="3">
    <source>
        <dbReference type="Proteomes" id="UP000761534"/>
    </source>
</evidence>
<reference evidence="2" key="1">
    <citation type="journal article" date="2019" name="G3 (Bethesda)">
        <title>Genome Assemblies of Two Rare Opportunistic Yeast Pathogens: Diutina rugosa (syn. Candida rugosa) and Trichomonascus ciferrii (syn. Candida ciferrii).</title>
        <authorList>
            <person name="Mixao V."/>
            <person name="Saus E."/>
            <person name="Hansen A.P."/>
            <person name="Lass-Florl C."/>
            <person name="Gabaldon T."/>
        </authorList>
    </citation>
    <scope>NUCLEOTIDE SEQUENCE</scope>
    <source>
        <strain evidence="2">CBS 4856</strain>
    </source>
</reference>
<comment type="caution">
    <text evidence="2">The sequence shown here is derived from an EMBL/GenBank/DDBJ whole genome shotgun (WGS) entry which is preliminary data.</text>
</comment>
<protein>
    <submittedName>
        <fullName evidence="2">Uncharacterized protein</fullName>
    </submittedName>
</protein>
<feature type="region of interest" description="Disordered" evidence="1">
    <location>
        <begin position="1"/>
        <end position="26"/>
    </location>
</feature>
<dbReference type="VEuPathDB" id="FungiDB:TRICI_006705"/>
<feature type="compositionally biased region" description="Polar residues" evidence="1">
    <location>
        <begin position="68"/>
        <end position="80"/>
    </location>
</feature>
<gene>
    <name evidence="2" type="ORF">TRICI_006705</name>
</gene>
<keyword evidence="3" id="KW-1185">Reference proteome</keyword>
<proteinExistence type="predicted"/>